<proteinExistence type="predicted"/>
<dbReference type="RefSeq" id="WP_171778897.1">
    <property type="nucleotide sequence ID" value="NZ_CP045273.1"/>
</dbReference>
<protein>
    <submittedName>
        <fullName evidence="1">Uncharacterized protein</fullName>
    </submittedName>
</protein>
<name>A0A6M6E8K9_PRIMG</name>
<geneLocation type="plasmid" evidence="2">
    <name>pfdu301a</name>
</geneLocation>
<accession>A0A6M6E8K9</accession>
<dbReference type="Proteomes" id="UP000501076">
    <property type="component" value="Plasmid pFDU301A"/>
</dbReference>
<gene>
    <name evidence="1" type="ORF">FDZ14_32930</name>
</gene>
<dbReference type="AlphaFoldDB" id="A0A6M6E8K9"/>
<reference evidence="1 2" key="1">
    <citation type="submission" date="2019-10" db="EMBL/GenBank/DDBJ databases">
        <title>Complete genome sequences for adaption low water activity.</title>
        <authorList>
            <person name="Zhao L."/>
            <person name="Zhong J."/>
        </authorList>
    </citation>
    <scope>NUCLEOTIDE SEQUENCE [LARGE SCALE GENOMIC DNA]</scope>
    <source>
        <strain evidence="1 2">FDU301</strain>
        <plasmid evidence="2">pfdu301a</plasmid>
    </source>
</reference>
<dbReference type="EMBL" id="CP045273">
    <property type="protein sequence ID" value="QJX80897.1"/>
    <property type="molecule type" value="Genomic_DNA"/>
</dbReference>
<evidence type="ECO:0000313" key="2">
    <source>
        <dbReference type="Proteomes" id="UP000501076"/>
    </source>
</evidence>
<keyword evidence="1" id="KW-0614">Plasmid</keyword>
<organism evidence="1 2">
    <name type="scientific">Priestia megaterium</name>
    <name type="common">Bacillus megaterium</name>
    <dbReference type="NCBI Taxonomy" id="1404"/>
    <lineage>
        <taxon>Bacteria</taxon>
        <taxon>Bacillati</taxon>
        <taxon>Bacillota</taxon>
        <taxon>Bacilli</taxon>
        <taxon>Bacillales</taxon>
        <taxon>Bacillaceae</taxon>
        <taxon>Priestia</taxon>
    </lineage>
</organism>
<sequence>MRKINIDKISVMPKKLRSVIDSLHTRTENNIRMSTEEDFELDPLDPLHLRFINDIEFIVGYGRGYWAGVDEEFTLIRIKDTRKYYWVYTDYSYVKVYAESKEAVEKVLLDMSVEQQKRYFVEMITKFKQESILRGDIELFCGEIWSEIAKVNKEIRNEFQREISKVKKKLKEEHLQQAFSYFKTTEGLVKLEVESGRLVAEFPENIRFEIKEVE</sequence>
<evidence type="ECO:0000313" key="1">
    <source>
        <dbReference type="EMBL" id="QJX80897.1"/>
    </source>
</evidence>